<dbReference type="Proteomes" id="UP000252554">
    <property type="component" value="Unassembled WGS sequence"/>
</dbReference>
<protein>
    <submittedName>
        <fullName evidence="3">Uncharacterized protein</fullName>
    </submittedName>
</protein>
<reference evidence="3 4" key="1">
    <citation type="submission" date="2018-06" db="EMBL/GenBank/DDBJ databases">
        <title>Whole genome sequencing of four bacterial strains from South Shetland trench revealing bio-synthetic gene clusters.</title>
        <authorList>
            <person name="Abdel-Mageed W.M."/>
            <person name="Lehri B."/>
            <person name="Jarmusch S.A."/>
            <person name="Miranda K."/>
            <person name="Goodfellow M."/>
            <person name="Jaspars M."/>
            <person name="Karlyshev A.V."/>
        </authorList>
    </citation>
    <scope>NUCLEOTIDE SEQUENCE [LARGE SCALE GENOMIC DNA]</scope>
    <source>
        <strain evidence="3 4">SST2</strain>
    </source>
</reference>
<feature type="region of interest" description="Disordered" evidence="1">
    <location>
        <begin position="1"/>
        <end position="22"/>
    </location>
</feature>
<evidence type="ECO:0000313" key="2">
    <source>
        <dbReference type="EMBL" id="QWV15273.1"/>
    </source>
</evidence>
<dbReference type="AlphaFoldDB" id="A0A365PZM2"/>
<gene>
    <name evidence="3" type="ORF">DQ403_01765</name>
    <name evidence="2" type="ORF">KQ248_11895</name>
</gene>
<evidence type="ECO:0000313" key="4">
    <source>
        <dbReference type="Proteomes" id="UP000252554"/>
    </source>
</evidence>
<dbReference type="Proteomes" id="UP000683436">
    <property type="component" value="Chromosome"/>
</dbReference>
<evidence type="ECO:0000256" key="1">
    <source>
        <dbReference type="SAM" id="MobiDB-lite"/>
    </source>
</evidence>
<evidence type="ECO:0000313" key="3">
    <source>
        <dbReference type="EMBL" id="RBA62336.1"/>
    </source>
</evidence>
<name>A0A365PZM2_9GAMM</name>
<reference evidence="2 5" key="2">
    <citation type="submission" date="2021-06" db="EMBL/GenBank/DDBJ databases">
        <title>Microbial metabolic specificity influences pelagic lipid remineralization.</title>
        <authorList>
            <person name="Behrendt L."/>
            <person name="Hunter J.E."/>
            <person name="Alcolombri U."/>
            <person name="Smriga S."/>
            <person name="Mincer T."/>
            <person name="Lowenstein D.P."/>
            <person name="Peaudecerf F.J."/>
            <person name="Fernandez V.I."/>
            <person name="Fredricks H."/>
            <person name="Almblad H."/>
            <person name="Harrison J.J."/>
            <person name="Stocker R."/>
            <person name="Van Mooy B.A.S."/>
        </authorList>
    </citation>
    <scope>NUCLEOTIDE SEQUENCE [LARGE SCALE GENOMIC DNA]</scope>
    <source>
        <strain evidence="2 5">A252</strain>
    </source>
</reference>
<dbReference type="RefSeq" id="WP_128119031.1">
    <property type="nucleotide sequence ID" value="NZ_CP076683.1"/>
</dbReference>
<sequence length="92" mass="9673">MSVGLKQVQNDAGSQPERTDYPMPAGVQGWGALLANARRVPLTMLALLLLLTVAGMTAEVSSKQEQAAIAKPAGAMPVLLMMTERPAGRATR</sequence>
<dbReference type="EMBL" id="QNTV01000001">
    <property type="protein sequence ID" value="RBA62336.1"/>
    <property type="molecule type" value="Genomic_DNA"/>
</dbReference>
<accession>A0A365PZM2</accession>
<dbReference type="EMBL" id="CP076683">
    <property type="protein sequence ID" value="QWV15273.1"/>
    <property type="molecule type" value="Genomic_DNA"/>
</dbReference>
<keyword evidence="5" id="KW-1185">Reference proteome</keyword>
<proteinExistence type="predicted"/>
<evidence type="ECO:0000313" key="5">
    <source>
        <dbReference type="Proteomes" id="UP000683436"/>
    </source>
</evidence>
<organism evidence="3 4">
    <name type="scientific">Stutzerimonas zhaodongensis</name>
    <dbReference type="NCBI Taxonomy" id="1176257"/>
    <lineage>
        <taxon>Bacteria</taxon>
        <taxon>Pseudomonadati</taxon>
        <taxon>Pseudomonadota</taxon>
        <taxon>Gammaproteobacteria</taxon>
        <taxon>Pseudomonadales</taxon>
        <taxon>Pseudomonadaceae</taxon>
        <taxon>Stutzerimonas</taxon>
    </lineage>
</organism>